<comment type="caution">
    <text evidence="6">The sequence shown here is derived from an EMBL/GenBank/DDBJ whole genome shotgun (WGS) entry which is preliminary data.</text>
</comment>
<dbReference type="RefSeq" id="WP_249243257.1">
    <property type="nucleotide sequence ID" value="NZ_JAKPBZ010000094.1"/>
</dbReference>
<keyword evidence="2 6" id="KW-0328">Glycosyltransferase</keyword>
<reference evidence="6 7" key="1">
    <citation type="submission" date="2022-02" db="EMBL/GenBank/DDBJ databases">
        <title>Description of Brenneria tiliae sp. nov. isolated from symptomatic Tilia x moltkei and Tilia x europaea trees in the UK.</title>
        <authorList>
            <person name="Kile H."/>
        </authorList>
    </citation>
    <scope>NUCLEOTIDE SEQUENCE [LARGE SCALE GENOMIC DNA]</scope>
    <source>
        <strain evidence="6 7">MC1SB4.1</strain>
    </source>
</reference>
<dbReference type="GO" id="GO:0016757">
    <property type="term" value="F:glycosyltransferase activity"/>
    <property type="evidence" value="ECO:0007669"/>
    <property type="project" value="UniProtKB-KW"/>
</dbReference>
<evidence type="ECO:0000313" key="7">
    <source>
        <dbReference type="Proteomes" id="UP001203069"/>
    </source>
</evidence>
<dbReference type="Gene3D" id="3.40.50.2000">
    <property type="entry name" value="Glycogen Phosphorylase B"/>
    <property type="match status" value="2"/>
</dbReference>
<sequence length="265" mass="30270">MHAYEITKSESVKELGKYYKILFNQANTIFSVCEYMRDRIIKLGCDPNRIEVLHIGVDTENLSCKDINYCNQQTMRIIFVGRLTEKKGLPDLLESLSLLGKDVAFYLDIIGDGELQDYCYELIYRLNLIYNVKMHGSQDHQTVLEYMKKSDVLILPSKTSSTGDMEGIPVVLMEAMAMKKIVLSTYHSGISELIDNGVNGFLVNEGDIMALASNILYISTLHEEEMVIIKDNAYQKILEHFNIKVQTKKLAKKILEYTNIKGEDM</sequence>
<proteinExistence type="inferred from homology"/>
<dbReference type="SUPFAM" id="SSF53756">
    <property type="entry name" value="UDP-Glycosyltransferase/glycogen phosphorylase"/>
    <property type="match status" value="1"/>
</dbReference>
<name>A0ABT0MNR8_9GAMM</name>
<dbReference type="InterPro" id="IPR028098">
    <property type="entry name" value="Glyco_trans_4-like_N"/>
</dbReference>
<keyword evidence="7" id="KW-1185">Reference proteome</keyword>
<evidence type="ECO:0000259" key="5">
    <source>
        <dbReference type="Pfam" id="PF13439"/>
    </source>
</evidence>
<dbReference type="Pfam" id="PF00534">
    <property type="entry name" value="Glycos_transf_1"/>
    <property type="match status" value="1"/>
</dbReference>
<evidence type="ECO:0000256" key="3">
    <source>
        <dbReference type="ARBA" id="ARBA00022679"/>
    </source>
</evidence>
<evidence type="ECO:0000256" key="2">
    <source>
        <dbReference type="ARBA" id="ARBA00022676"/>
    </source>
</evidence>
<dbReference type="EMBL" id="JAKPBZ010000094">
    <property type="protein sequence ID" value="MCL2891232.1"/>
    <property type="molecule type" value="Genomic_DNA"/>
</dbReference>
<dbReference type="PANTHER" id="PTHR12526:SF640">
    <property type="entry name" value="COLANIC ACID BIOSYNTHESIS GLYCOSYLTRANSFERASE WCAL-RELATED"/>
    <property type="match status" value="1"/>
</dbReference>
<accession>A0ABT0MNR8</accession>
<dbReference type="EC" id="2.4.-.-" evidence="6"/>
<comment type="similarity">
    <text evidence="1">Belongs to the glycosyltransferase group 1 family. Glycosyltransferase 4 subfamily.</text>
</comment>
<feature type="domain" description="Glycosyltransferase subfamily 4-like N-terminal" evidence="5">
    <location>
        <begin position="16"/>
        <end position="60"/>
    </location>
</feature>
<evidence type="ECO:0000259" key="4">
    <source>
        <dbReference type="Pfam" id="PF00534"/>
    </source>
</evidence>
<dbReference type="InterPro" id="IPR001296">
    <property type="entry name" value="Glyco_trans_1"/>
</dbReference>
<evidence type="ECO:0000313" key="6">
    <source>
        <dbReference type="EMBL" id="MCL2891232.1"/>
    </source>
</evidence>
<organism evidence="6 7">
    <name type="scientific">Brenneria tiliae</name>
    <dbReference type="NCBI Taxonomy" id="2914984"/>
    <lineage>
        <taxon>Bacteria</taxon>
        <taxon>Pseudomonadati</taxon>
        <taxon>Pseudomonadota</taxon>
        <taxon>Gammaproteobacteria</taxon>
        <taxon>Enterobacterales</taxon>
        <taxon>Pectobacteriaceae</taxon>
        <taxon>Brenneria</taxon>
    </lineage>
</organism>
<dbReference type="Proteomes" id="UP001203069">
    <property type="component" value="Unassembled WGS sequence"/>
</dbReference>
<evidence type="ECO:0000256" key="1">
    <source>
        <dbReference type="ARBA" id="ARBA00009481"/>
    </source>
</evidence>
<dbReference type="Pfam" id="PF13439">
    <property type="entry name" value="Glyco_transf_4"/>
    <property type="match status" value="1"/>
</dbReference>
<feature type="domain" description="Glycosyl transferase family 1" evidence="4">
    <location>
        <begin position="76"/>
        <end position="234"/>
    </location>
</feature>
<keyword evidence="3 6" id="KW-0808">Transferase</keyword>
<gene>
    <name evidence="6" type="ORF">MFP26_00615</name>
</gene>
<dbReference type="PANTHER" id="PTHR12526">
    <property type="entry name" value="GLYCOSYLTRANSFERASE"/>
    <property type="match status" value="1"/>
</dbReference>
<protein>
    <submittedName>
        <fullName evidence="6">Glycosyltransferase</fullName>
        <ecNumber evidence="6">2.4.-.-</ecNumber>
    </submittedName>
</protein>